<gene>
    <name evidence="1" type="ordered locus">P700755_003335</name>
</gene>
<dbReference type="EMBL" id="CP003879">
    <property type="protein sequence ID" value="AFU69976.1"/>
    <property type="molecule type" value="Genomic_DNA"/>
</dbReference>
<dbReference type="eggNOG" id="COG1295">
    <property type="taxonomic scope" value="Bacteria"/>
</dbReference>
<dbReference type="RefSeq" id="WP_015025523.1">
    <property type="nucleotide sequence ID" value="NC_018721.1"/>
</dbReference>
<dbReference type="HOGENOM" id="CLU_3011034_0_0_10"/>
<dbReference type="Proteomes" id="UP000008514">
    <property type="component" value="Chromosome"/>
</dbReference>
<protein>
    <submittedName>
        <fullName evidence="1">Uncharacterized protein</fullName>
    </submittedName>
</protein>
<dbReference type="AlphaFoldDB" id="K4ILP6"/>
<organism evidence="1 2">
    <name type="scientific">Psychroflexus torquis (strain ATCC 700755 / CIP 106069 / ACAM 623)</name>
    <dbReference type="NCBI Taxonomy" id="313595"/>
    <lineage>
        <taxon>Bacteria</taxon>
        <taxon>Pseudomonadati</taxon>
        <taxon>Bacteroidota</taxon>
        <taxon>Flavobacteriia</taxon>
        <taxon>Flavobacteriales</taxon>
        <taxon>Flavobacteriaceae</taxon>
        <taxon>Psychroflexus</taxon>
    </lineage>
</organism>
<keyword evidence="2" id="KW-1185">Reference proteome</keyword>
<reference evidence="1" key="2">
    <citation type="submission" date="2012-09" db="EMBL/GenBank/DDBJ databases">
        <title>The complete sequence of Psychroflexus torquis an extreme psychrophile from sea-ice that is stimulated by light.</title>
        <authorList>
            <person name="Feng S."/>
            <person name="Powell S.M."/>
            <person name="Bowman J.P."/>
        </authorList>
    </citation>
    <scope>NUCLEOTIDE SEQUENCE [LARGE SCALE GENOMIC DNA]</scope>
    <source>
        <strain evidence="1">ATCC 700755</strain>
    </source>
</reference>
<proteinExistence type="predicted"/>
<name>K4ILP6_PSYTT</name>
<evidence type="ECO:0000313" key="1">
    <source>
        <dbReference type="EMBL" id="AFU69976.1"/>
    </source>
</evidence>
<sequence>MNKKIKSFLRLKYSKILVDAVKDFTSNESMNFAAGTAFYTNLVFKCYIKNLNYTTT</sequence>
<dbReference type="KEGG" id="ptq:P700755_003335"/>
<evidence type="ECO:0000313" key="2">
    <source>
        <dbReference type="Proteomes" id="UP000008514"/>
    </source>
</evidence>
<accession>K4ILP6</accession>
<reference evidence="1" key="1">
    <citation type="submission" date="2006-03" db="EMBL/GenBank/DDBJ databases">
        <authorList>
            <person name="Bowman J."/>
            <person name="Ferriera S."/>
            <person name="Johnson J."/>
            <person name="Kravitz S."/>
            <person name="Halpern A."/>
            <person name="Remington K."/>
            <person name="Beeson K."/>
            <person name="Tran B."/>
            <person name="Rogers Y.-H."/>
            <person name="Friedman R."/>
            <person name="Venter J.C."/>
        </authorList>
    </citation>
    <scope>NUCLEOTIDE SEQUENCE [LARGE SCALE GENOMIC DNA]</scope>
    <source>
        <strain evidence="1">ATCC 700755</strain>
    </source>
</reference>